<proteinExistence type="evidence at transcript level"/>
<accession>C4J4W2</accession>
<dbReference type="EMBL" id="BT085859">
    <property type="protein sequence ID" value="ACR36212.1"/>
    <property type="molecule type" value="mRNA"/>
</dbReference>
<sequence>MVCHPGITISAAAPVPRQNSSNMVGSPWSRLITESGVTGGLPVDGAPAALGTDAADAAASTSCLPLLLRLTPPPSRCVGQAWCSCRCPWSWSWCDGAVLLTWCWRRRPTLRTTETKTAACRFQIGARLLGFPASWAFPRGLLVGRSAARSEPGPPPLAVSSRRLGAPPPLAVRRRADGTMPPPAPWKLPSTAVPRFNAAEGMPPRGKERERAANAYSSLLVLAPNSAGGPLAS</sequence>
<evidence type="ECO:0000256" key="1">
    <source>
        <dbReference type="SAM" id="MobiDB-lite"/>
    </source>
</evidence>
<evidence type="ECO:0000313" key="2">
    <source>
        <dbReference type="EMBL" id="ACR36212.1"/>
    </source>
</evidence>
<dbReference type="BioCyc" id="MetaCyc:GDQC-111218-MONOMER"/>
<protein>
    <submittedName>
        <fullName evidence="2">Uncharacterized protein</fullName>
    </submittedName>
</protein>
<reference evidence="2" key="2">
    <citation type="submission" date="2012-06" db="EMBL/GenBank/DDBJ databases">
        <authorList>
            <person name="Yu Y."/>
            <person name="Currie J."/>
            <person name="Lomeli R."/>
            <person name="Angelova A."/>
            <person name="Collura K."/>
            <person name="Wissotski M."/>
            <person name="Campos D."/>
            <person name="Kudrna D."/>
            <person name="Golser W."/>
            <person name="Ashely E."/>
            <person name="Descour A."/>
            <person name="Fernandes J."/>
            <person name="Soderlund C."/>
            <person name="Walbot V."/>
        </authorList>
    </citation>
    <scope>NUCLEOTIDE SEQUENCE</scope>
    <source>
        <strain evidence="2">B73</strain>
    </source>
</reference>
<reference evidence="2" key="1">
    <citation type="journal article" date="2009" name="PLoS Genet.">
        <title>Sequencing, mapping, and analysis of 27,455 maize full-length cDNAs.</title>
        <authorList>
            <person name="Soderlund C."/>
            <person name="Descour A."/>
            <person name="Kudrna D."/>
            <person name="Bomhoff M."/>
            <person name="Boyd L."/>
            <person name="Currie J."/>
            <person name="Angelova A."/>
            <person name="Collura K."/>
            <person name="Wissotski M."/>
            <person name="Ashley E."/>
            <person name="Morrow D."/>
            <person name="Fernandes J."/>
            <person name="Walbot V."/>
            <person name="Yu Y."/>
        </authorList>
    </citation>
    <scope>NUCLEOTIDE SEQUENCE</scope>
    <source>
        <strain evidence="2">B73</strain>
    </source>
</reference>
<feature type="region of interest" description="Disordered" evidence="1">
    <location>
        <begin position="175"/>
        <end position="211"/>
    </location>
</feature>
<name>C4J4W2_MAIZE</name>
<organism evidence="2">
    <name type="scientific">Zea mays</name>
    <name type="common">Maize</name>
    <dbReference type="NCBI Taxonomy" id="4577"/>
    <lineage>
        <taxon>Eukaryota</taxon>
        <taxon>Viridiplantae</taxon>
        <taxon>Streptophyta</taxon>
        <taxon>Embryophyta</taxon>
        <taxon>Tracheophyta</taxon>
        <taxon>Spermatophyta</taxon>
        <taxon>Magnoliopsida</taxon>
        <taxon>Liliopsida</taxon>
        <taxon>Poales</taxon>
        <taxon>Poaceae</taxon>
        <taxon>PACMAD clade</taxon>
        <taxon>Panicoideae</taxon>
        <taxon>Andropogonodae</taxon>
        <taxon>Andropogoneae</taxon>
        <taxon>Tripsacinae</taxon>
        <taxon>Zea</taxon>
    </lineage>
</organism>
<dbReference type="AlphaFoldDB" id="C4J4W2"/>